<dbReference type="PRINTS" id="PR00598">
    <property type="entry name" value="HTHMARR"/>
</dbReference>
<gene>
    <name evidence="2" type="ORF">CVV68_22620</name>
</gene>
<feature type="domain" description="HTH marR-type" evidence="1">
    <location>
        <begin position="10"/>
        <end position="144"/>
    </location>
</feature>
<dbReference type="SUPFAM" id="SSF46785">
    <property type="entry name" value="Winged helix' DNA-binding domain"/>
    <property type="match status" value="1"/>
</dbReference>
<evidence type="ECO:0000259" key="1">
    <source>
        <dbReference type="PROSITE" id="PS50995"/>
    </source>
</evidence>
<proteinExistence type="predicted"/>
<dbReference type="AlphaFoldDB" id="A0A2V5LRH8"/>
<dbReference type="Pfam" id="PF12802">
    <property type="entry name" value="MarR_2"/>
    <property type="match status" value="1"/>
</dbReference>
<dbReference type="Proteomes" id="UP000247832">
    <property type="component" value="Unassembled WGS sequence"/>
</dbReference>
<dbReference type="InterPro" id="IPR036390">
    <property type="entry name" value="WH_DNA-bd_sf"/>
</dbReference>
<dbReference type="PROSITE" id="PS50995">
    <property type="entry name" value="HTH_MARR_2"/>
    <property type="match status" value="1"/>
</dbReference>
<dbReference type="InterPro" id="IPR036388">
    <property type="entry name" value="WH-like_DNA-bd_sf"/>
</dbReference>
<dbReference type="GO" id="GO:0006950">
    <property type="term" value="P:response to stress"/>
    <property type="evidence" value="ECO:0007669"/>
    <property type="project" value="TreeGrafter"/>
</dbReference>
<comment type="caution">
    <text evidence="2">The sequence shown here is derived from an EMBL/GenBank/DDBJ whole genome shotgun (WGS) entry which is preliminary data.</text>
</comment>
<sequence length="151" mass="16318">MTENETTAPPARLRALLSWQANRVNVLGSRLTGTRMPATGRADFAVLAALEEYGPLSQADLGRQLGLDRNTINGIATRLDEAKHILRATDAADRRRNTVAITPLGQRYLDQLQTATDRVQAELAAPLSKAEAAQLQTLLGKILDTHPGLPS</sequence>
<accession>A0A2V5LRH8</accession>
<evidence type="ECO:0000313" key="2">
    <source>
        <dbReference type="EMBL" id="PYI64146.1"/>
    </source>
</evidence>
<dbReference type="GO" id="GO:0003700">
    <property type="term" value="F:DNA-binding transcription factor activity"/>
    <property type="evidence" value="ECO:0007669"/>
    <property type="project" value="InterPro"/>
</dbReference>
<dbReference type="RefSeq" id="WP_110503235.1">
    <property type="nucleotide sequence ID" value="NZ_QJVD01000070.1"/>
</dbReference>
<dbReference type="PANTHER" id="PTHR33164:SF95">
    <property type="entry name" value="TRANSCRIPTIONAL REGULATOR"/>
    <property type="match status" value="1"/>
</dbReference>
<name>A0A2V5LRH8_9MICC</name>
<dbReference type="InterPro" id="IPR000835">
    <property type="entry name" value="HTH_MarR-typ"/>
</dbReference>
<evidence type="ECO:0000313" key="3">
    <source>
        <dbReference type="Proteomes" id="UP000247832"/>
    </source>
</evidence>
<dbReference type="Gene3D" id="1.10.10.10">
    <property type="entry name" value="Winged helix-like DNA-binding domain superfamily/Winged helix DNA-binding domain"/>
    <property type="match status" value="1"/>
</dbReference>
<dbReference type="InterPro" id="IPR039422">
    <property type="entry name" value="MarR/SlyA-like"/>
</dbReference>
<protein>
    <submittedName>
        <fullName evidence="2">MarR family transcriptional regulator</fullName>
    </submittedName>
</protein>
<organism evidence="2 3">
    <name type="scientific">Arthrobacter livingstonensis</name>
    <dbReference type="NCBI Taxonomy" id="670078"/>
    <lineage>
        <taxon>Bacteria</taxon>
        <taxon>Bacillati</taxon>
        <taxon>Actinomycetota</taxon>
        <taxon>Actinomycetes</taxon>
        <taxon>Micrococcales</taxon>
        <taxon>Micrococcaceae</taxon>
        <taxon>Arthrobacter</taxon>
    </lineage>
</organism>
<dbReference type="SMART" id="SM00347">
    <property type="entry name" value="HTH_MARR"/>
    <property type="match status" value="1"/>
</dbReference>
<dbReference type="PANTHER" id="PTHR33164">
    <property type="entry name" value="TRANSCRIPTIONAL REGULATOR, MARR FAMILY"/>
    <property type="match status" value="1"/>
</dbReference>
<keyword evidence="3" id="KW-1185">Reference proteome</keyword>
<reference evidence="2 3" key="1">
    <citation type="submission" date="2018-05" db="EMBL/GenBank/DDBJ databases">
        <title>Genetic diversity of glacier-inhabiting Cryobacterium bacteria in China and description of Cryobacterium mengkeensis sp. nov. and Arthrobacter glacialis sp. nov.</title>
        <authorList>
            <person name="Liu Q."/>
            <person name="Xin Y.-H."/>
        </authorList>
    </citation>
    <scope>NUCLEOTIDE SEQUENCE [LARGE SCALE GENOMIC DNA]</scope>
    <source>
        <strain evidence="2 3">LI2</strain>
    </source>
</reference>
<dbReference type="EMBL" id="QJVD01000070">
    <property type="protein sequence ID" value="PYI64146.1"/>
    <property type="molecule type" value="Genomic_DNA"/>
</dbReference>
<dbReference type="OrthoDB" id="9815567at2"/>